<dbReference type="PANTHER" id="PTHR10353:SF36">
    <property type="entry name" value="LP05116P"/>
    <property type="match status" value="1"/>
</dbReference>
<dbReference type="InterPro" id="IPR017853">
    <property type="entry name" value="GH"/>
</dbReference>
<dbReference type="Gene3D" id="3.20.20.80">
    <property type="entry name" value="Glycosidases"/>
    <property type="match status" value="1"/>
</dbReference>
<dbReference type="InterPro" id="IPR001360">
    <property type="entry name" value="Glyco_hydro_1"/>
</dbReference>
<evidence type="ECO:0000256" key="1">
    <source>
        <dbReference type="ARBA" id="ARBA00010838"/>
    </source>
</evidence>
<evidence type="ECO:0000313" key="6">
    <source>
        <dbReference type="EMBL" id="KAJ8710357.1"/>
    </source>
</evidence>
<keyword evidence="5" id="KW-0732">Signal</keyword>
<accession>A0AAD7YC17</accession>
<dbReference type="GO" id="GO:0008422">
    <property type="term" value="F:beta-glucosidase activity"/>
    <property type="evidence" value="ECO:0007669"/>
    <property type="project" value="TreeGrafter"/>
</dbReference>
<dbReference type="AlphaFoldDB" id="A0AAD7YC17"/>
<dbReference type="PANTHER" id="PTHR10353">
    <property type="entry name" value="GLYCOSYL HYDROLASE"/>
    <property type="match status" value="1"/>
</dbReference>
<organism evidence="6 7">
    <name type="scientific">Mythimna separata</name>
    <name type="common">Oriental armyworm</name>
    <name type="synonym">Pseudaletia separata</name>
    <dbReference type="NCBI Taxonomy" id="271217"/>
    <lineage>
        <taxon>Eukaryota</taxon>
        <taxon>Metazoa</taxon>
        <taxon>Ecdysozoa</taxon>
        <taxon>Arthropoda</taxon>
        <taxon>Hexapoda</taxon>
        <taxon>Insecta</taxon>
        <taxon>Pterygota</taxon>
        <taxon>Neoptera</taxon>
        <taxon>Endopterygota</taxon>
        <taxon>Lepidoptera</taxon>
        <taxon>Glossata</taxon>
        <taxon>Ditrysia</taxon>
        <taxon>Noctuoidea</taxon>
        <taxon>Noctuidae</taxon>
        <taxon>Noctuinae</taxon>
        <taxon>Hadenini</taxon>
        <taxon>Mythimna</taxon>
    </lineage>
</organism>
<dbReference type="PRINTS" id="PR00131">
    <property type="entry name" value="GLHYDRLASE1"/>
</dbReference>
<protein>
    <recommendedName>
        <fullName evidence="8">Myrosinase 1-like</fullName>
    </recommendedName>
</protein>
<keyword evidence="3" id="KW-0326">Glycosidase</keyword>
<evidence type="ECO:0000256" key="3">
    <source>
        <dbReference type="ARBA" id="ARBA00023295"/>
    </source>
</evidence>
<name>A0AAD7YC17_MYTSE</name>
<dbReference type="GO" id="GO:0005975">
    <property type="term" value="P:carbohydrate metabolic process"/>
    <property type="evidence" value="ECO:0007669"/>
    <property type="project" value="InterPro"/>
</dbReference>
<evidence type="ECO:0008006" key="8">
    <source>
        <dbReference type="Google" id="ProtNLM"/>
    </source>
</evidence>
<feature type="chain" id="PRO_5042289746" description="Myrosinase 1-like" evidence="5">
    <location>
        <begin position="19"/>
        <end position="489"/>
    </location>
</feature>
<keyword evidence="7" id="KW-1185">Reference proteome</keyword>
<evidence type="ECO:0000256" key="5">
    <source>
        <dbReference type="SAM" id="SignalP"/>
    </source>
</evidence>
<evidence type="ECO:0000256" key="4">
    <source>
        <dbReference type="RuleBase" id="RU003690"/>
    </source>
</evidence>
<dbReference type="EMBL" id="JARGEI010000023">
    <property type="protein sequence ID" value="KAJ8710357.1"/>
    <property type="molecule type" value="Genomic_DNA"/>
</dbReference>
<keyword evidence="2" id="KW-0378">Hydrolase</keyword>
<dbReference type="Pfam" id="PF00232">
    <property type="entry name" value="Glyco_hydro_1"/>
    <property type="match status" value="1"/>
</dbReference>
<proteinExistence type="inferred from homology"/>
<feature type="signal peptide" evidence="5">
    <location>
        <begin position="1"/>
        <end position="18"/>
    </location>
</feature>
<dbReference type="Proteomes" id="UP001231518">
    <property type="component" value="Chromosome 23"/>
</dbReference>
<gene>
    <name evidence="6" type="ORF">PYW07_009723</name>
</gene>
<comment type="caution">
    <text evidence="6">The sequence shown here is derived from an EMBL/GenBank/DDBJ whole genome shotgun (WGS) entry which is preliminary data.</text>
</comment>
<evidence type="ECO:0000313" key="7">
    <source>
        <dbReference type="Proteomes" id="UP001231518"/>
    </source>
</evidence>
<sequence>MFNIAVVLFSVLLVQSRSEENKLPAWFKIGAASSAFQIEGGWNASDRGESVWDRHLHDFSETLVGNADVACDSYHLWRRDIQMCEELGLNMYRFSISWSRLLPTGFSNYISEDGKNYYNNLIDGLLEKDIEPVVTMFHLDLPQSLQNLGGWANPLISKWFADYARVVYSLYADRVKTWLTINEPIIQCDNGYNRETVPYVEDVKIGRYLCNKHALIAHAKAYRIYEKEYKPRYHGKVSMVQLFVWLQPATEDDKELTNLTLQYWEGRYGHAIYSKDGGWPKQLERHLARNGRAEGYPDPRLPPFTDEEVALVKGTFDFYALNHYTTLLVRKARSGKEIGRWPLYGSKELGVVLERDPSWERGDAAWFSVYPEGIRKQLNYLKNTYGVTEFLITENGFFNTDPSLNDTRTVQYTKKYLEQVALAIQDGVNVTGYIHWSIMDNFDKGYDAKFGLYSVDFKDPNRRRTPRASARYYSHVAKTHNIHPEECHD</sequence>
<comment type="similarity">
    <text evidence="1 4">Belongs to the glycosyl hydrolase 1 family.</text>
</comment>
<evidence type="ECO:0000256" key="2">
    <source>
        <dbReference type="ARBA" id="ARBA00022801"/>
    </source>
</evidence>
<reference evidence="6" key="1">
    <citation type="submission" date="2023-03" db="EMBL/GenBank/DDBJ databases">
        <title>Chromosome-level genomes of two armyworms, Mythimna separata and Mythimna loreyi, provide insights into the biosynthesis and reception of sex pheromones.</title>
        <authorList>
            <person name="Zhao H."/>
        </authorList>
    </citation>
    <scope>NUCLEOTIDE SEQUENCE</scope>
    <source>
        <strain evidence="6">BeijingLab</strain>
        <tissue evidence="6">Pupa</tissue>
    </source>
</reference>
<dbReference type="SUPFAM" id="SSF51445">
    <property type="entry name" value="(Trans)glycosidases"/>
    <property type="match status" value="1"/>
</dbReference>